<dbReference type="RefSeq" id="WP_090093036.1">
    <property type="nucleotide sequence ID" value="NZ_CBCRVU010000001.1"/>
</dbReference>
<gene>
    <name evidence="2" type="ORF">SAMN04487792_0895</name>
</gene>
<dbReference type="InterPro" id="IPR023577">
    <property type="entry name" value="CYTH_domain"/>
</dbReference>
<protein>
    <submittedName>
        <fullName evidence="2">Uncharacterized protein YjbK</fullName>
    </submittedName>
</protein>
<name>A0A1I1SEM4_9LACO</name>
<proteinExistence type="predicted"/>
<accession>A0A1I1SEM4</accession>
<dbReference type="Gene3D" id="2.40.320.10">
    <property type="entry name" value="Hypothetical Protein Pfu-838710-001"/>
    <property type="match status" value="1"/>
</dbReference>
<evidence type="ECO:0000259" key="1">
    <source>
        <dbReference type="PROSITE" id="PS51707"/>
    </source>
</evidence>
<dbReference type="AlphaFoldDB" id="A0A1I1SEM4"/>
<dbReference type="EMBL" id="FOMN01000004">
    <property type="protein sequence ID" value="SFD44944.1"/>
    <property type="molecule type" value="Genomic_DNA"/>
</dbReference>
<sequence length="207" mass="23705">MAKNSEIEAKIILPQKTYQQLCDNFTIKSNFDQENYYFDTAAGSLKNMQISCRIRIFNNYAEQTLKIPSKIAKQTNFHVATELTDTLTLTEAQEMINSGQQDIPVTFGKTGGHFLVEHLGQNYKLYLQTFSKTHRILAYGPKNCELTFDDTVYPDGYEDYELEIENSKISLISEVLNLLKKEYAIKQSPANTNQAKIKRAFKHGARI</sequence>
<dbReference type="SUPFAM" id="SSF55154">
    <property type="entry name" value="CYTH-like phosphatases"/>
    <property type="match status" value="1"/>
</dbReference>
<evidence type="ECO:0000313" key="2">
    <source>
        <dbReference type="EMBL" id="SFD44944.1"/>
    </source>
</evidence>
<dbReference type="Pfam" id="PF01928">
    <property type="entry name" value="CYTH"/>
    <property type="match status" value="1"/>
</dbReference>
<feature type="domain" description="CYTH" evidence="1">
    <location>
        <begin position="4"/>
        <end position="207"/>
    </location>
</feature>
<dbReference type="Proteomes" id="UP000199599">
    <property type="component" value="Unassembled WGS sequence"/>
</dbReference>
<reference evidence="3" key="1">
    <citation type="submission" date="2016-10" db="EMBL/GenBank/DDBJ databases">
        <authorList>
            <person name="Varghese N."/>
            <person name="Submissions S."/>
        </authorList>
    </citation>
    <scope>NUCLEOTIDE SEQUENCE [LARGE SCALE GENOMIC DNA]</scope>
    <source>
        <strain evidence="3">R-53102</strain>
    </source>
</reference>
<dbReference type="SMART" id="SM01118">
    <property type="entry name" value="CYTH"/>
    <property type="match status" value="1"/>
</dbReference>
<organism evidence="2 3">
    <name type="scientific">Lactobacillus bombicola</name>
    <dbReference type="NCBI Taxonomy" id="1505723"/>
    <lineage>
        <taxon>Bacteria</taxon>
        <taxon>Bacillati</taxon>
        <taxon>Bacillota</taxon>
        <taxon>Bacilli</taxon>
        <taxon>Lactobacillales</taxon>
        <taxon>Lactobacillaceae</taxon>
        <taxon>Lactobacillus</taxon>
    </lineage>
</organism>
<dbReference type="STRING" id="1505723.SAMN04487792_0895"/>
<evidence type="ECO:0000313" key="3">
    <source>
        <dbReference type="Proteomes" id="UP000199599"/>
    </source>
</evidence>
<dbReference type="InterPro" id="IPR033469">
    <property type="entry name" value="CYTH-like_dom_sf"/>
</dbReference>
<dbReference type="PROSITE" id="PS51707">
    <property type="entry name" value="CYTH"/>
    <property type="match status" value="1"/>
</dbReference>